<protein>
    <submittedName>
        <fullName evidence="2">Uncharacterized protein</fullName>
    </submittedName>
</protein>
<comment type="caution">
    <text evidence="2">The sequence shown here is derived from an EMBL/GenBank/DDBJ whole genome shotgun (WGS) entry which is preliminary data.</text>
</comment>
<proteinExistence type="predicted"/>
<sequence>MRKKADIALFTENNSKKRSKGNRTKTGSKNRNMNSTPKTSQKQSPIPRLICRISWTEQERKEEGKDC</sequence>
<feature type="compositionally biased region" description="Polar residues" evidence="1">
    <location>
        <begin position="29"/>
        <end position="44"/>
    </location>
</feature>
<dbReference type="Proteomes" id="UP000324800">
    <property type="component" value="Unassembled WGS sequence"/>
</dbReference>
<dbReference type="AlphaFoldDB" id="A0A5J4WMW8"/>
<organism evidence="2 3">
    <name type="scientific">Streblomastix strix</name>
    <dbReference type="NCBI Taxonomy" id="222440"/>
    <lineage>
        <taxon>Eukaryota</taxon>
        <taxon>Metamonada</taxon>
        <taxon>Preaxostyla</taxon>
        <taxon>Oxymonadida</taxon>
        <taxon>Streblomastigidae</taxon>
        <taxon>Streblomastix</taxon>
    </lineage>
</organism>
<dbReference type="EMBL" id="SNRW01001481">
    <property type="protein sequence ID" value="KAA6396231.1"/>
    <property type="molecule type" value="Genomic_DNA"/>
</dbReference>
<evidence type="ECO:0000313" key="3">
    <source>
        <dbReference type="Proteomes" id="UP000324800"/>
    </source>
</evidence>
<evidence type="ECO:0000256" key="1">
    <source>
        <dbReference type="SAM" id="MobiDB-lite"/>
    </source>
</evidence>
<feature type="region of interest" description="Disordered" evidence="1">
    <location>
        <begin position="1"/>
        <end position="48"/>
    </location>
</feature>
<reference evidence="2 3" key="1">
    <citation type="submission" date="2019-03" db="EMBL/GenBank/DDBJ databases">
        <title>Single cell metagenomics reveals metabolic interactions within the superorganism composed of flagellate Streblomastix strix and complex community of Bacteroidetes bacteria on its surface.</title>
        <authorList>
            <person name="Treitli S.C."/>
            <person name="Kolisko M."/>
            <person name="Husnik F."/>
            <person name="Keeling P."/>
            <person name="Hampl V."/>
        </authorList>
    </citation>
    <scope>NUCLEOTIDE SEQUENCE [LARGE SCALE GENOMIC DNA]</scope>
    <source>
        <strain evidence="2">ST1C</strain>
    </source>
</reference>
<gene>
    <name evidence="2" type="ORF">EZS28_008244</name>
</gene>
<name>A0A5J4WMW8_9EUKA</name>
<feature type="compositionally biased region" description="Basic residues" evidence="1">
    <location>
        <begin position="16"/>
        <end position="28"/>
    </location>
</feature>
<evidence type="ECO:0000313" key="2">
    <source>
        <dbReference type="EMBL" id="KAA6396231.1"/>
    </source>
</evidence>
<accession>A0A5J4WMW8</accession>